<dbReference type="RefSeq" id="WP_408142843.1">
    <property type="nucleotide sequence ID" value="NZ_JAQQCJ010000006.1"/>
</dbReference>
<evidence type="ECO:0000313" key="2">
    <source>
        <dbReference type="Proteomes" id="UP001629392"/>
    </source>
</evidence>
<sequence>MKPHRHTPSRRWKTNRFSHAYIRASSKAYTGTALRDFTLQSHAFVAPTRQIKKITALSHTLLSVPLNFGPSHDLTEEPGIAIA</sequence>
<name>A0ABW9EEK8_9BURK</name>
<organism evidence="1 2">
    <name type="scientific">Paraburkholderia strydomiana</name>
    <dbReference type="NCBI Taxonomy" id="1245417"/>
    <lineage>
        <taxon>Bacteria</taxon>
        <taxon>Pseudomonadati</taxon>
        <taxon>Pseudomonadota</taxon>
        <taxon>Betaproteobacteria</taxon>
        <taxon>Burkholderiales</taxon>
        <taxon>Burkholderiaceae</taxon>
        <taxon>Paraburkholderia</taxon>
    </lineage>
</organism>
<comment type="caution">
    <text evidence="1">The sequence shown here is derived from an EMBL/GenBank/DDBJ whole genome shotgun (WGS) entry which is preliminary data.</text>
</comment>
<dbReference type="Proteomes" id="UP001629392">
    <property type="component" value="Unassembled WGS sequence"/>
</dbReference>
<reference evidence="1 2" key="1">
    <citation type="journal article" date="2024" name="Chem. Sci.">
        <title>Discovery of megapolipeptins by genome mining of a Burkholderiales bacteria collection.</title>
        <authorList>
            <person name="Paulo B.S."/>
            <person name="Recchia M.J.J."/>
            <person name="Lee S."/>
            <person name="Fergusson C.H."/>
            <person name="Romanowski S.B."/>
            <person name="Hernandez A."/>
            <person name="Krull N."/>
            <person name="Liu D.Y."/>
            <person name="Cavanagh H."/>
            <person name="Bos A."/>
            <person name="Gray C.A."/>
            <person name="Murphy B.T."/>
            <person name="Linington R.G."/>
            <person name="Eustaquio A.S."/>
        </authorList>
    </citation>
    <scope>NUCLEOTIDE SEQUENCE [LARGE SCALE GENOMIC DNA]</scope>
    <source>
        <strain evidence="1 2">RL17-350-BIC-E</strain>
    </source>
</reference>
<keyword evidence="2" id="KW-1185">Reference proteome</keyword>
<proteinExistence type="predicted"/>
<gene>
    <name evidence="1" type="ORF">PQQ73_12605</name>
</gene>
<protein>
    <submittedName>
        <fullName evidence="1">Uncharacterized protein</fullName>
    </submittedName>
</protein>
<evidence type="ECO:0000313" key="1">
    <source>
        <dbReference type="EMBL" id="MFM0717173.1"/>
    </source>
</evidence>
<accession>A0ABW9EEK8</accession>
<dbReference type="EMBL" id="JAQQCL010000007">
    <property type="protein sequence ID" value="MFM0717173.1"/>
    <property type="molecule type" value="Genomic_DNA"/>
</dbReference>